<evidence type="ECO:0000259" key="10">
    <source>
        <dbReference type="Pfam" id="PF26594"/>
    </source>
</evidence>
<dbReference type="HAMAP" id="MF_00945_B">
    <property type="entry name" value="NusA_B"/>
    <property type="match status" value="1"/>
</dbReference>
<dbReference type="RefSeq" id="WP_256547641.1">
    <property type="nucleotide sequence ID" value="NZ_CP101809.1"/>
</dbReference>
<dbReference type="Pfam" id="PF08529">
    <property type="entry name" value="NusA_N"/>
    <property type="match status" value="1"/>
</dbReference>
<evidence type="ECO:0000256" key="1">
    <source>
        <dbReference type="ARBA" id="ARBA00022472"/>
    </source>
</evidence>
<organism evidence="11 12">
    <name type="scientific">Mycoplasmoides fastidiosum</name>
    <dbReference type="NCBI Taxonomy" id="92758"/>
    <lineage>
        <taxon>Bacteria</taxon>
        <taxon>Bacillati</taxon>
        <taxon>Mycoplasmatota</taxon>
        <taxon>Mycoplasmoidales</taxon>
        <taxon>Mycoplasmoidaceae</taxon>
        <taxon>Mycoplasmoides</taxon>
    </lineage>
</organism>
<evidence type="ECO:0000256" key="4">
    <source>
        <dbReference type="ARBA" id="ARBA00023015"/>
    </source>
</evidence>
<feature type="region of interest" description="Disordered" evidence="7">
    <location>
        <begin position="417"/>
        <end position="452"/>
    </location>
</feature>
<evidence type="ECO:0000313" key="11">
    <source>
        <dbReference type="EMBL" id="MDQ0513664.1"/>
    </source>
</evidence>
<dbReference type="PANTHER" id="PTHR22648">
    <property type="entry name" value="TRANSCRIPTION TERMINATION FACTOR NUSA"/>
    <property type="match status" value="1"/>
</dbReference>
<proteinExistence type="inferred from homology"/>
<feature type="domain" description="Transcription factor NusA N-terminal" evidence="8">
    <location>
        <begin position="9"/>
        <end position="134"/>
    </location>
</feature>
<dbReference type="Gene3D" id="3.30.1480.10">
    <property type="entry name" value="NusA, N-terminal domain"/>
    <property type="match status" value="1"/>
</dbReference>
<protein>
    <recommendedName>
        <fullName evidence="6">Transcription termination/antitermination protein NusA</fullName>
    </recommendedName>
</protein>
<dbReference type="Pfam" id="PF13184">
    <property type="entry name" value="KH_NusA_1st"/>
    <property type="match status" value="1"/>
</dbReference>
<dbReference type="CDD" id="cd02134">
    <property type="entry name" value="KH-II_NusA_rpt1"/>
    <property type="match status" value="1"/>
</dbReference>
<keyword evidence="5 6" id="KW-0804">Transcription</keyword>
<dbReference type="InterPro" id="IPR010213">
    <property type="entry name" value="TF_NusA"/>
</dbReference>
<dbReference type="InterPro" id="IPR058582">
    <property type="entry name" value="KH_NusA_2nd"/>
</dbReference>
<feature type="domain" description="NusA-like second KH" evidence="10">
    <location>
        <begin position="315"/>
        <end position="376"/>
    </location>
</feature>
<comment type="function">
    <text evidence="6">Participates in both transcription termination and antitermination.</text>
</comment>
<keyword evidence="2 6" id="KW-0963">Cytoplasm</keyword>
<feature type="domain" description="Transcription factor NusA first KH" evidence="9">
    <location>
        <begin position="232"/>
        <end position="309"/>
    </location>
</feature>
<dbReference type="SUPFAM" id="SSF54814">
    <property type="entry name" value="Prokaryotic type KH domain (KH-domain type II)"/>
    <property type="match status" value="2"/>
</dbReference>
<evidence type="ECO:0000259" key="9">
    <source>
        <dbReference type="Pfam" id="PF13184"/>
    </source>
</evidence>
<dbReference type="EMBL" id="JAUSWO010000001">
    <property type="protein sequence ID" value="MDQ0513664.1"/>
    <property type="molecule type" value="Genomic_DNA"/>
</dbReference>
<comment type="subcellular location">
    <subcellularLocation>
        <location evidence="6">Cytoplasm</location>
    </subcellularLocation>
</comment>
<dbReference type="SUPFAM" id="SSF69705">
    <property type="entry name" value="Transcription factor NusA, N-terminal domain"/>
    <property type="match status" value="1"/>
</dbReference>
<dbReference type="Proteomes" id="UP001240643">
    <property type="component" value="Unassembled WGS sequence"/>
</dbReference>
<keyword evidence="3 6" id="KW-0694">RNA-binding</keyword>
<dbReference type="Gene3D" id="3.30.300.20">
    <property type="match status" value="2"/>
</dbReference>
<dbReference type="InterPro" id="IPR025249">
    <property type="entry name" value="TF_NusA_KH_1st"/>
</dbReference>
<gene>
    <name evidence="6" type="primary">nusA</name>
    <name evidence="11" type="ORF">J2Z62_000102</name>
</gene>
<dbReference type="InterPro" id="IPR015946">
    <property type="entry name" value="KH_dom-like_a/b"/>
</dbReference>
<evidence type="ECO:0000259" key="8">
    <source>
        <dbReference type="Pfam" id="PF08529"/>
    </source>
</evidence>
<dbReference type="InterPro" id="IPR009019">
    <property type="entry name" value="KH_sf_prok-type"/>
</dbReference>
<dbReference type="InterPro" id="IPR036555">
    <property type="entry name" value="NusA_N_sf"/>
</dbReference>
<name>A0ABU0LY79_9BACT</name>
<comment type="caution">
    <text evidence="11">The sequence shown here is derived from an EMBL/GenBank/DDBJ whole genome shotgun (WGS) entry which is preliminary data.</text>
</comment>
<comment type="subunit">
    <text evidence="6">Monomer. Binds directly to the core enzyme of the DNA-dependent RNA polymerase and to nascent RNA.</text>
</comment>
<keyword evidence="4 6" id="KW-0805">Transcription regulation</keyword>
<dbReference type="Pfam" id="PF26594">
    <property type="entry name" value="KH_NusA_2nd"/>
    <property type="match status" value="1"/>
</dbReference>
<dbReference type="InterPro" id="IPR030842">
    <property type="entry name" value="TF_NusA_bacterial"/>
</dbReference>
<reference evidence="11" key="1">
    <citation type="submission" date="2023-07" db="EMBL/GenBank/DDBJ databases">
        <title>Genomic Encyclopedia of Type Strains, Phase IV (KMG-IV): sequencing the most valuable type-strain genomes for metagenomic binning, comparative biology and taxonomic classification.</title>
        <authorList>
            <person name="Goeker M."/>
        </authorList>
    </citation>
    <scope>NUCLEOTIDE SEQUENCE [LARGE SCALE GENOMIC DNA]</scope>
    <source>
        <strain evidence="11">DSM 21204</strain>
    </source>
</reference>
<dbReference type="InterPro" id="IPR013735">
    <property type="entry name" value="TF_NusA_N"/>
</dbReference>
<dbReference type="NCBIfam" id="TIGR01953">
    <property type="entry name" value="NusA"/>
    <property type="match status" value="1"/>
</dbReference>
<evidence type="ECO:0000313" key="12">
    <source>
        <dbReference type="Proteomes" id="UP001240643"/>
    </source>
</evidence>
<dbReference type="PANTHER" id="PTHR22648:SF0">
    <property type="entry name" value="TRANSCRIPTION TERMINATION_ANTITERMINATION PROTEIN NUSA"/>
    <property type="match status" value="1"/>
</dbReference>
<evidence type="ECO:0000256" key="2">
    <source>
        <dbReference type="ARBA" id="ARBA00022490"/>
    </source>
</evidence>
<comment type="similarity">
    <text evidence="6">Belongs to the NusA family.</text>
</comment>
<keyword evidence="12" id="KW-1185">Reference proteome</keyword>
<evidence type="ECO:0000256" key="6">
    <source>
        <dbReference type="HAMAP-Rule" id="MF_00945"/>
    </source>
</evidence>
<keyword evidence="1 6" id="KW-0806">Transcription termination</keyword>
<feature type="compositionally biased region" description="Acidic residues" evidence="7">
    <location>
        <begin position="436"/>
        <end position="452"/>
    </location>
</feature>
<accession>A0ABU0LY79</accession>
<keyword evidence="6" id="KW-0889">Transcription antitermination</keyword>
<sequence>MNPTKTNSLITYIEEVAQKNNLEIEKVAHILADSFKKVYLKEFSSNQIQVEINLQSGQINMWRYVKVVTDDFFYNDGDEDDETLIPLSKAQALAKKKKTKIQLNDFIRERIDLESFDKKFVRSILSIFNQLIVETVNKNVCEKWIKYKGQVMWGRVEKLDEINNKDFKGAVILLENPEGESTQAYITRYDMIQTSDRSGNRIVENLNPGSTYLFYIKDVHEFSSGWPVNLTRTSPEIVKYLMAQNISEISEGIVEIRGIARLAGIKTKIAVYSNDEVIDPVGSCIGPNGRKIKTISNQLLNEKIDILEWNADPIKLIVQAVTPGKILGYQILDEKEIILITDEENYLVVIGKKGANIKLVSILTGWNIEVKTVAAAREEKINYQTIDNTTYERGNISDRIFQKHHVSYQDFIEELNDAETTETKRTKPRKQRHDYYEEDAEEDDYFDAEDLE</sequence>
<evidence type="ECO:0000256" key="3">
    <source>
        <dbReference type="ARBA" id="ARBA00022884"/>
    </source>
</evidence>
<evidence type="ECO:0000256" key="7">
    <source>
        <dbReference type="SAM" id="MobiDB-lite"/>
    </source>
</evidence>
<evidence type="ECO:0000256" key="5">
    <source>
        <dbReference type="ARBA" id="ARBA00023163"/>
    </source>
</evidence>